<feature type="domain" description="Uroporphyrinogen decarboxylase (URO-D)" evidence="1">
    <location>
        <begin position="191"/>
        <end position="339"/>
    </location>
</feature>
<dbReference type="Pfam" id="PF01208">
    <property type="entry name" value="URO-D"/>
    <property type="match status" value="1"/>
</dbReference>
<evidence type="ECO:0000259" key="1">
    <source>
        <dbReference type="Pfam" id="PF01208"/>
    </source>
</evidence>
<dbReference type="SUPFAM" id="SSF51726">
    <property type="entry name" value="UROD/MetE-like"/>
    <property type="match status" value="1"/>
</dbReference>
<feature type="non-terminal residue" evidence="2">
    <location>
        <position position="1"/>
    </location>
</feature>
<gene>
    <name evidence="2" type="ORF">S12H4_06198</name>
</gene>
<dbReference type="InterPro" id="IPR000257">
    <property type="entry name" value="Uroporphyrinogen_deCOase"/>
</dbReference>
<evidence type="ECO:0000313" key="2">
    <source>
        <dbReference type="EMBL" id="GAI68081.1"/>
    </source>
</evidence>
<organism evidence="2">
    <name type="scientific">marine sediment metagenome</name>
    <dbReference type="NCBI Taxonomy" id="412755"/>
    <lineage>
        <taxon>unclassified sequences</taxon>
        <taxon>metagenomes</taxon>
        <taxon>ecological metagenomes</taxon>
    </lineage>
</organism>
<proteinExistence type="predicted"/>
<reference evidence="2" key="1">
    <citation type="journal article" date="2014" name="Front. Microbiol.">
        <title>High frequency of phylogenetically diverse reductive dehalogenase-homologous genes in deep subseafloor sedimentary metagenomes.</title>
        <authorList>
            <person name="Kawai M."/>
            <person name="Futagami T."/>
            <person name="Toyoda A."/>
            <person name="Takaki Y."/>
            <person name="Nishi S."/>
            <person name="Hori S."/>
            <person name="Arai W."/>
            <person name="Tsubouchi T."/>
            <person name="Morono Y."/>
            <person name="Uchiyama I."/>
            <person name="Ito T."/>
            <person name="Fujiyama A."/>
            <person name="Inagaki F."/>
            <person name="Takami H."/>
        </authorList>
    </citation>
    <scope>NUCLEOTIDE SEQUENCE</scope>
    <source>
        <strain evidence="2">Expedition CK06-06</strain>
    </source>
</reference>
<dbReference type="EMBL" id="BARW01002145">
    <property type="protein sequence ID" value="GAI68081.1"/>
    <property type="molecule type" value="Genomic_DNA"/>
</dbReference>
<dbReference type="InterPro" id="IPR052024">
    <property type="entry name" value="Methanogen_methyltrans"/>
</dbReference>
<dbReference type="GO" id="GO:0006779">
    <property type="term" value="P:porphyrin-containing compound biosynthetic process"/>
    <property type="evidence" value="ECO:0007669"/>
    <property type="project" value="InterPro"/>
</dbReference>
<dbReference type="PANTHER" id="PTHR47099">
    <property type="entry name" value="METHYLCOBAMIDE:COM METHYLTRANSFERASE MTBA"/>
    <property type="match status" value="1"/>
</dbReference>
<name>X1RM96_9ZZZZ</name>
<comment type="caution">
    <text evidence="2">The sequence shown here is derived from an EMBL/GenBank/DDBJ whole genome shotgun (WGS) entry which is preliminary data.</text>
</comment>
<dbReference type="PANTHER" id="PTHR47099:SF1">
    <property type="entry name" value="METHYLCOBAMIDE:COM METHYLTRANSFERASE MTBA"/>
    <property type="match status" value="1"/>
</dbReference>
<protein>
    <recommendedName>
        <fullName evidence="1">Uroporphyrinogen decarboxylase (URO-D) domain-containing protein</fullName>
    </recommendedName>
</protein>
<dbReference type="InterPro" id="IPR038071">
    <property type="entry name" value="UROD/MetE-like_sf"/>
</dbReference>
<dbReference type="Gene3D" id="3.20.20.210">
    <property type="match status" value="1"/>
</dbReference>
<dbReference type="AlphaFoldDB" id="X1RM96"/>
<accession>X1RM96</accession>
<sequence length="341" mass="39469">LPTNFFGFKNEKWKPWKLFDGTKVLVPEKFTTKRDDEGNIYLYPQGDNLVPPCAKMPKGGYYFDLLVRQEPFDERNLNPEDWAKQQYSIFSEETLRYLENRADELYKNTDLCIVGEFIDAGFGDVSMVPGPVIKNPKGIREPVRWITAHIEYPDYIKGIFELQCEIALKNLKLSYEAVGNKIDVIMVSGTDFGTQNAPFISPDMYREFYKPFHKRINDWIHKNTSWKTFYHSCGSIALFLDDFVEAGVDILNPVQTSAKDMDPKILKERYGDKLVFWGGGVDTQKTLPFGTPEEVRREVNEHCQIFGKDGGFIFNTVHNIQSKVPIENLMAMFQSVKEFRF</sequence>
<dbReference type="GO" id="GO:0004853">
    <property type="term" value="F:uroporphyrinogen decarboxylase activity"/>
    <property type="evidence" value="ECO:0007669"/>
    <property type="project" value="InterPro"/>
</dbReference>